<feature type="region of interest" description="Disordered" evidence="3">
    <location>
        <begin position="189"/>
        <end position="209"/>
    </location>
</feature>
<dbReference type="GO" id="GO:0005634">
    <property type="term" value="C:nucleus"/>
    <property type="evidence" value="ECO:0000318"/>
    <property type="project" value="GO_Central"/>
</dbReference>
<evidence type="ECO:0000313" key="4">
    <source>
        <dbReference type="EMBL" id="EEB05728.1"/>
    </source>
</evidence>
<keyword evidence="5" id="KW-1185">Reference proteome</keyword>
<keyword evidence="2" id="KW-0813">Transport</keyword>
<dbReference type="VEuPathDB" id="FungiDB:SJAG_00753"/>
<comment type="function">
    <text evidence="2">Involved in nuclear export, actin cytoskeleton organization and vesicular transport.</text>
</comment>
<organism evidence="4 5">
    <name type="scientific">Schizosaccharomyces japonicus (strain yFS275 / FY16936)</name>
    <name type="common">Fission yeast</name>
    <dbReference type="NCBI Taxonomy" id="402676"/>
    <lineage>
        <taxon>Eukaryota</taxon>
        <taxon>Fungi</taxon>
        <taxon>Dikarya</taxon>
        <taxon>Ascomycota</taxon>
        <taxon>Taphrinomycotina</taxon>
        <taxon>Schizosaccharomycetes</taxon>
        <taxon>Schizosaccharomycetales</taxon>
        <taxon>Schizosaccharomycetaceae</taxon>
        <taxon>Schizosaccharomyces</taxon>
    </lineage>
</organism>
<accession>B6JWH7</accession>
<dbReference type="OMA" id="VKFYRKE"/>
<comment type="similarity">
    <text evidence="1 2">Belongs to the BCP1 family.</text>
</comment>
<dbReference type="EMBL" id="KE651166">
    <property type="protein sequence ID" value="EEB05728.1"/>
    <property type="molecule type" value="Genomic_DNA"/>
</dbReference>
<dbReference type="GeneID" id="7052169"/>
<protein>
    <recommendedName>
        <fullName evidence="2">Protein BCP1</fullName>
    </recommendedName>
</protein>
<comment type="subcellular location">
    <subcellularLocation>
        <location evidence="2">Nucleus</location>
    </subcellularLocation>
</comment>
<evidence type="ECO:0000256" key="1">
    <source>
        <dbReference type="ARBA" id="ARBA00006781"/>
    </source>
</evidence>
<dbReference type="RefSeq" id="XP_002172021.1">
    <property type="nucleotide sequence ID" value="XM_002171985.1"/>
</dbReference>
<evidence type="ECO:0000256" key="3">
    <source>
        <dbReference type="SAM" id="MobiDB-lite"/>
    </source>
</evidence>
<dbReference type="AlphaFoldDB" id="B6JWH7"/>
<evidence type="ECO:0000313" key="5">
    <source>
        <dbReference type="Proteomes" id="UP000001744"/>
    </source>
</evidence>
<dbReference type="Pfam" id="PF13862">
    <property type="entry name" value="BCCIP"/>
    <property type="match status" value="1"/>
</dbReference>
<dbReference type="eggNOG" id="KOG3034">
    <property type="taxonomic scope" value="Eukaryota"/>
</dbReference>
<sequence length="285" mass="32003">MVKRAPEEREDVTMGGQEAPVDSDIIQVDFEFFDIKPIDFHASKNLLKQLFGYDHTFINLSAVSDFILGSAVAGSTVKVDGPESDPYAMLALLDVSANKAQEALSCIIKYLSDRSASANPELKNFFESSLADGSKEHVGLLLNERLINMPVQVIPPMYKMLFDELAQDKKGEFTHYILVSKTYTECTPQLDVDDDDAPRPTKKGKKLKKKKEKNSNEVFYFHPEDEILRQFATLAIDFPYVNQDFNPDANRVFQEAGIKPQGLAMVFTHDALSRLVPTLLQSFQA</sequence>
<dbReference type="PANTHER" id="PTHR13261">
    <property type="entry name" value="BRCA2 AND CDKN1A INTERACTING PROTEIN"/>
    <property type="match status" value="1"/>
</dbReference>
<evidence type="ECO:0000256" key="2">
    <source>
        <dbReference type="PIRNR" id="PIRNR028983"/>
    </source>
</evidence>
<dbReference type="GO" id="GO:0015031">
    <property type="term" value="P:protein transport"/>
    <property type="evidence" value="ECO:0007669"/>
    <property type="project" value="UniProtKB-KW"/>
</dbReference>
<gene>
    <name evidence="4" type="ORF">SJAG_00753</name>
</gene>
<dbReference type="OrthoDB" id="27543at2759"/>
<dbReference type="STRING" id="402676.B6JWH7"/>
<keyword evidence="2" id="KW-0653">Protein transport</keyword>
<dbReference type="HOGENOM" id="CLU_068770_2_0_1"/>
<proteinExistence type="inferred from homology"/>
<name>B6JWH7_SCHJY</name>
<reference evidence="4 5" key="1">
    <citation type="journal article" date="2011" name="Science">
        <title>Comparative functional genomics of the fission yeasts.</title>
        <authorList>
            <person name="Rhind N."/>
            <person name="Chen Z."/>
            <person name="Yassour M."/>
            <person name="Thompson D.A."/>
            <person name="Haas B.J."/>
            <person name="Habib N."/>
            <person name="Wapinski I."/>
            <person name="Roy S."/>
            <person name="Lin M.F."/>
            <person name="Heiman D.I."/>
            <person name="Young S.K."/>
            <person name="Furuya K."/>
            <person name="Guo Y."/>
            <person name="Pidoux A."/>
            <person name="Chen H.M."/>
            <person name="Robbertse B."/>
            <person name="Goldberg J.M."/>
            <person name="Aoki K."/>
            <person name="Bayne E.H."/>
            <person name="Berlin A.M."/>
            <person name="Desjardins C.A."/>
            <person name="Dobbs E."/>
            <person name="Dukaj L."/>
            <person name="Fan L."/>
            <person name="FitzGerald M.G."/>
            <person name="French C."/>
            <person name="Gujja S."/>
            <person name="Hansen K."/>
            <person name="Keifenheim D."/>
            <person name="Levin J.Z."/>
            <person name="Mosher R.A."/>
            <person name="Mueller C.A."/>
            <person name="Pfiffner J."/>
            <person name="Priest M."/>
            <person name="Russ C."/>
            <person name="Smialowska A."/>
            <person name="Swoboda P."/>
            <person name="Sykes S.M."/>
            <person name="Vaughn M."/>
            <person name="Vengrova S."/>
            <person name="Yoder R."/>
            <person name="Zeng Q."/>
            <person name="Allshire R."/>
            <person name="Baulcombe D."/>
            <person name="Birren B.W."/>
            <person name="Brown W."/>
            <person name="Ekwall K."/>
            <person name="Kellis M."/>
            <person name="Leatherwood J."/>
            <person name="Levin H."/>
            <person name="Margalit H."/>
            <person name="Martienssen R."/>
            <person name="Nieduszynski C.A."/>
            <person name="Spatafora J.W."/>
            <person name="Friedman N."/>
            <person name="Dalgaard J.Z."/>
            <person name="Baumann P."/>
            <person name="Niki H."/>
            <person name="Regev A."/>
            <person name="Nusbaum C."/>
        </authorList>
    </citation>
    <scope>NUCLEOTIDE SEQUENCE [LARGE SCALE GENOMIC DNA]</scope>
    <source>
        <strain evidence="5">yFS275 / FY16936</strain>
    </source>
</reference>
<dbReference type="PANTHER" id="PTHR13261:SF0">
    <property type="entry name" value="BRCA2 AND CDKN1A-INTERACTING PROTEIN"/>
    <property type="match status" value="1"/>
</dbReference>
<dbReference type="JaponicusDB" id="SJAG_00753"/>
<dbReference type="InterPro" id="IPR025602">
    <property type="entry name" value="BCP1_family"/>
</dbReference>
<keyword evidence="2" id="KW-0539">Nucleus</keyword>
<dbReference type="Proteomes" id="UP000001744">
    <property type="component" value="Unassembled WGS sequence"/>
</dbReference>
<dbReference type="PIRSF" id="PIRSF028983">
    <property type="entry name" value="BCP1"/>
    <property type="match status" value="1"/>
</dbReference>
<feature type="compositionally biased region" description="Basic residues" evidence="3">
    <location>
        <begin position="200"/>
        <end position="209"/>
    </location>
</feature>